<dbReference type="InterPro" id="IPR007284">
    <property type="entry name" value="Ground-like_dom"/>
</dbReference>
<proteinExistence type="predicted"/>
<feature type="chain" id="PRO_5045201488" description="Ground-like domain-containing protein" evidence="1">
    <location>
        <begin position="24"/>
        <end position="177"/>
    </location>
</feature>
<evidence type="ECO:0000256" key="1">
    <source>
        <dbReference type="SAM" id="SignalP"/>
    </source>
</evidence>
<reference evidence="3 4" key="1">
    <citation type="submission" date="2023-08" db="EMBL/GenBank/DDBJ databases">
        <title>A Necator americanus chromosomal reference genome.</title>
        <authorList>
            <person name="Ilik V."/>
            <person name="Petrzelkova K.J."/>
            <person name="Pardy F."/>
            <person name="Fuh T."/>
            <person name="Niatou-Singa F.S."/>
            <person name="Gouil Q."/>
            <person name="Baker L."/>
            <person name="Ritchie M.E."/>
            <person name="Jex A.R."/>
            <person name="Gazzola D."/>
            <person name="Li H."/>
            <person name="Toshio Fujiwara R."/>
            <person name="Zhan B."/>
            <person name="Aroian R.V."/>
            <person name="Pafco B."/>
            <person name="Schwarz E.M."/>
        </authorList>
    </citation>
    <scope>NUCLEOTIDE SEQUENCE [LARGE SCALE GENOMIC DNA]</scope>
    <source>
        <strain evidence="3 4">Aroian</strain>
        <tissue evidence="3">Whole animal</tissue>
    </source>
</reference>
<name>A0ABR1E282_NECAM</name>
<accession>A0ABR1E282</accession>
<keyword evidence="4" id="KW-1185">Reference proteome</keyword>
<evidence type="ECO:0000313" key="4">
    <source>
        <dbReference type="Proteomes" id="UP001303046"/>
    </source>
</evidence>
<protein>
    <recommendedName>
        <fullName evidence="2">Ground-like domain-containing protein</fullName>
    </recommendedName>
</protein>
<feature type="signal peptide" evidence="1">
    <location>
        <begin position="1"/>
        <end position="23"/>
    </location>
</feature>
<keyword evidence="1" id="KW-0732">Signal</keyword>
<evidence type="ECO:0000259" key="2">
    <source>
        <dbReference type="Pfam" id="PF04155"/>
    </source>
</evidence>
<organism evidence="3 4">
    <name type="scientific">Necator americanus</name>
    <name type="common">Human hookworm</name>
    <dbReference type="NCBI Taxonomy" id="51031"/>
    <lineage>
        <taxon>Eukaryota</taxon>
        <taxon>Metazoa</taxon>
        <taxon>Ecdysozoa</taxon>
        <taxon>Nematoda</taxon>
        <taxon>Chromadorea</taxon>
        <taxon>Rhabditida</taxon>
        <taxon>Rhabditina</taxon>
        <taxon>Rhabditomorpha</taxon>
        <taxon>Strongyloidea</taxon>
        <taxon>Ancylostomatidae</taxon>
        <taxon>Bunostominae</taxon>
        <taxon>Necator</taxon>
    </lineage>
</organism>
<evidence type="ECO:0000313" key="3">
    <source>
        <dbReference type="EMBL" id="KAK6756797.1"/>
    </source>
</evidence>
<dbReference type="EMBL" id="JAVFWL010000005">
    <property type="protein sequence ID" value="KAK6756797.1"/>
    <property type="molecule type" value="Genomic_DNA"/>
</dbReference>
<gene>
    <name evidence="3" type="primary">Necator_chrV.g19719</name>
    <name evidence="3" type="ORF">RB195_014927</name>
</gene>
<sequence>MDRFHLRAIFFLQRLAVNAVVRAAVRQPRQSKKKSSRALFFGSGGCGCAAPPTCPPPPVCSPAPPVCPPAPVCEPTYASAPAPVVYAPPPQPVYVPQVAPPQPNVYPVGKSKVHGVKNIDDSTATAKRKIQETATDELGGRIDVVCSTGTFSYIVNTELYCETEKDGITCFAFRQSS</sequence>
<dbReference type="Pfam" id="PF04155">
    <property type="entry name" value="Ground-like"/>
    <property type="match status" value="1"/>
</dbReference>
<feature type="domain" description="Ground-like" evidence="2">
    <location>
        <begin position="117"/>
        <end position="173"/>
    </location>
</feature>
<dbReference type="Proteomes" id="UP001303046">
    <property type="component" value="Unassembled WGS sequence"/>
</dbReference>
<comment type="caution">
    <text evidence="3">The sequence shown here is derived from an EMBL/GenBank/DDBJ whole genome shotgun (WGS) entry which is preliminary data.</text>
</comment>